<reference evidence="2" key="1">
    <citation type="journal article" date="2017" name="Appl. Environ. Microbiol.">
        <title>Microdiversification of a pelagic Polynucleobacter species is mainly driven by acquisition of genomic islands from a partially interspecific gene pool.</title>
        <authorList>
            <person name="Hoetzinger M."/>
            <person name="Hahn M.W."/>
            <person name="Jezberova J."/>
            <person name="Schmidt J."/>
            <person name="Koll U."/>
        </authorList>
    </citation>
    <scope>NUCLEOTIDE SEQUENCE</scope>
    <source>
        <strain evidence="2">MWH-RechtKol4</strain>
    </source>
</reference>
<dbReference type="EMBL" id="CP015017">
    <property type="protein sequence ID" value="APC00429.1"/>
    <property type="molecule type" value="Genomic_DNA"/>
</dbReference>
<feature type="domain" description="Glycosyl transferase family 1" evidence="1">
    <location>
        <begin position="256"/>
        <end position="390"/>
    </location>
</feature>
<gene>
    <name evidence="2" type="ORF">AOC25_01740</name>
</gene>
<protein>
    <recommendedName>
        <fullName evidence="1">Glycosyl transferase family 1 domain-containing protein</fullName>
    </recommendedName>
</protein>
<dbReference type="Gene3D" id="3.40.50.2000">
    <property type="entry name" value="Glycogen Phosphorylase B"/>
    <property type="match status" value="2"/>
</dbReference>
<dbReference type="RefSeq" id="WP_071538659.1">
    <property type="nucleotide sequence ID" value="NZ_CP015016.1"/>
</dbReference>
<dbReference type="SUPFAM" id="SSF53756">
    <property type="entry name" value="UDP-Glycosyltransferase/glycogen phosphorylase"/>
    <property type="match status" value="1"/>
</dbReference>
<proteinExistence type="predicted"/>
<accession>A0AAC9IPK6</accession>
<dbReference type="InterPro" id="IPR050194">
    <property type="entry name" value="Glycosyltransferase_grp1"/>
</dbReference>
<dbReference type="InterPro" id="IPR001296">
    <property type="entry name" value="Glyco_trans_1"/>
</dbReference>
<dbReference type="GO" id="GO:0016757">
    <property type="term" value="F:glycosyltransferase activity"/>
    <property type="evidence" value="ECO:0007669"/>
    <property type="project" value="InterPro"/>
</dbReference>
<dbReference type="Pfam" id="PF00534">
    <property type="entry name" value="Glycos_transf_1"/>
    <property type="match status" value="1"/>
</dbReference>
<evidence type="ECO:0000313" key="3">
    <source>
        <dbReference type="Proteomes" id="UP000182060"/>
    </source>
</evidence>
<evidence type="ECO:0000313" key="2">
    <source>
        <dbReference type="EMBL" id="APC00429.1"/>
    </source>
</evidence>
<name>A0AAC9IPK6_9BURK</name>
<dbReference type="PANTHER" id="PTHR45947:SF13">
    <property type="entry name" value="TRANSFERASE"/>
    <property type="match status" value="1"/>
</dbReference>
<sequence>MKVLHIIPDVNAGGASKGAYRIHKAVQKLGVDSHLLVLKKNFEEAKIENVNAGLLGWLGRKLYKEINRGLNKPFAQFKTENQALHSYGLARRGILQKINQSDADIVHLHWVSNMLSIEEIGKITKPIAWTFHDMWPLCGAEHYVMDDSPNARFRVGYLVNNQPAYETGPDFNRFTWERKLAAWSNTTFHIATCSQWLADCASASPLFQHGSIRAINYPLDVETTFFPSPKIQARSEFGLPPDKKIILAGAIDSVNSHYKGGDLLKQAVIHIANTGRTDIVVALFGEKAETQFTDWALPVFNVGRIFDEKLLGKLYSAADVVVMPSRQEAFGQVASEAQACGTPAVVFNKSGPIDIVAHKQTGYLATPFDTQDLAQGITWVLDQENLGNSLSLPSRQRALTLFSPQVAGEKYLALYRAALSG</sequence>
<dbReference type="Proteomes" id="UP000182060">
    <property type="component" value="Chromosome"/>
</dbReference>
<dbReference type="AlphaFoldDB" id="A0AAC9IPK6"/>
<organism evidence="2 3">
    <name type="scientific">Polynucleobacter asymbioticus</name>
    <dbReference type="NCBI Taxonomy" id="576611"/>
    <lineage>
        <taxon>Bacteria</taxon>
        <taxon>Pseudomonadati</taxon>
        <taxon>Pseudomonadota</taxon>
        <taxon>Betaproteobacteria</taxon>
        <taxon>Burkholderiales</taxon>
        <taxon>Burkholderiaceae</taxon>
        <taxon>Polynucleobacter</taxon>
    </lineage>
</organism>
<evidence type="ECO:0000259" key="1">
    <source>
        <dbReference type="Pfam" id="PF00534"/>
    </source>
</evidence>
<dbReference type="PANTHER" id="PTHR45947">
    <property type="entry name" value="SULFOQUINOVOSYL TRANSFERASE SQD2"/>
    <property type="match status" value="1"/>
</dbReference>